<keyword evidence="12" id="KW-1185">Reference proteome</keyword>
<keyword evidence="7 9" id="KW-0472">Membrane</keyword>
<evidence type="ECO:0000256" key="7">
    <source>
        <dbReference type="ARBA" id="ARBA00023136"/>
    </source>
</evidence>
<evidence type="ECO:0000256" key="2">
    <source>
        <dbReference type="ARBA" id="ARBA00022448"/>
    </source>
</evidence>
<evidence type="ECO:0000256" key="9">
    <source>
        <dbReference type="SAM" id="Phobius"/>
    </source>
</evidence>
<name>A0A7J9UXM7_9MICO</name>
<comment type="subcellular location">
    <subcellularLocation>
        <location evidence="1">Cell inner membrane</location>
        <topology evidence="1">Multi-pass membrane protein</topology>
    </subcellularLocation>
</comment>
<evidence type="ECO:0000256" key="6">
    <source>
        <dbReference type="ARBA" id="ARBA00022989"/>
    </source>
</evidence>
<accession>A0A7J9UXM7</accession>
<comment type="similarity">
    <text evidence="8">Belongs to the TRAP transporter small permease family.</text>
</comment>
<dbReference type="Proteomes" id="UP000429644">
    <property type="component" value="Unassembled WGS sequence"/>
</dbReference>
<dbReference type="EMBL" id="WHPD01001564">
    <property type="protein sequence ID" value="MPV88444.1"/>
    <property type="molecule type" value="Genomic_DNA"/>
</dbReference>
<feature type="transmembrane region" description="Helical" evidence="9">
    <location>
        <begin position="112"/>
        <end position="138"/>
    </location>
</feature>
<organism evidence="11 12">
    <name type="scientific">Georgenia ruanii</name>
    <dbReference type="NCBI Taxonomy" id="348442"/>
    <lineage>
        <taxon>Bacteria</taxon>
        <taxon>Bacillati</taxon>
        <taxon>Actinomycetota</taxon>
        <taxon>Actinomycetes</taxon>
        <taxon>Micrococcales</taxon>
        <taxon>Bogoriellaceae</taxon>
        <taxon>Georgenia</taxon>
    </lineage>
</organism>
<feature type="non-terminal residue" evidence="11">
    <location>
        <position position="1"/>
    </location>
</feature>
<evidence type="ECO:0000313" key="12">
    <source>
        <dbReference type="Proteomes" id="UP000429644"/>
    </source>
</evidence>
<feature type="transmembrane region" description="Helical" evidence="9">
    <location>
        <begin position="71"/>
        <end position="92"/>
    </location>
</feature>
<dbReference type="InterPro" id="IPR055348">
    <property type="entry name" value="DctQ"/>
</dbReference>
<reference evidence="11 12" key="1">
    <citation type="submission" date="2019-10" db="EMBL/GenBank/DDBJ databases">
        <title>Georgenia wutianyii sp. nov. and Georgenia yuyongxinii sp. nov. isolated from plateau pika (Ochotona curzoniae) in the Qinghai-Tibet plateau of China.</title>
        <authorList>
            <person name="Tian Z."/>
        </authorList>
    </citation>
    <scope>NUCLEOTIDE SEQUENCE [LARGE SCALE GENOMIC DNA]</scope>
    <source>
        <strain evidence="11 12">JCM 15130</strain>
    </source>
</reference>
<proteinExistence type="inferred from homology"/>
<dbReference type="GO" id="GO:0005886">
    <property type="term" value="C:plasma membrane"/>
    <property type="evidence" value="ECO:0007669"/>
    <property type="project" value="UniProtKB-SubCell"/>
</dbReference>
<keyword evidence="6 9" id="KW-1133">Transmembrane helix</keyword>
<keyword evidence="4" id="KW-0997">Cell inner membrane</keyword>
<dbReference type="Pfam" id="PF04290">
    <property type="entry name" value="DctQ"/>
    <property type="match status" value="1"/>
</dbReference>
<evidence type="ECO:0000256" key="5">
    <source>
        <dbReference type="ARBA" id="ARBA00022692"/>
    </source>
</evidence>
<dbReference type="AlphaFoldDB" id="A0A7J9UXM7"/>
<evidence type="ECO:0000256" key="8">
    <source>
        <dbReference type="ARBA" id="ARBA00038436"/>
    </source>
</evidence>
<protein>
    <submittedName>
        <fullName evidence="11">TRAP transporter small permease subunit</fullName>
    </submittedName>
</protein>
<evidence type="ECO:0000256" key="1">
    <source>
        <dbReference type="ARBA" id="ARBA00004429"/>
    </source>
</evidence>
<keyword evidence="2" id="KW-0813">Transport</keyword>
<dbReference type="PANTHER" id="PTHR35011">
    <property type="entry name" value="2,3-DIKETO-L-GULONATE TRAP TRANSPORTER SMALL PERMEASE PROTEIN YIAM"/>
    <property type="match status" value="1"/>
</dbReference>
<keyword evidence="3" id="KW-1003">Cell membrane</keyword>
<evidence type="ECO:0000313" key="11">
    <source>
        <dbReference type="EMBL" id="MPV88444.1"/>
    </source>
</evidence>
<gene>
    <name evidence="11" type="ORF">GB882_07175</name>
</gene>
<evidence type="ECO:0000256" key="4">
    <source>
        <dbReference type="ARBA" id="ARBA00022519"/>
    </source>
</evidence>
<dbReference type="InterPro" id="IPR007387">
    <property type="entry name" value="TRAP_DctQ"/>
</dbReference>
<keyword evidence="5 9" id="KW-0812">Transmembrane</keyword>
<sequence>VIVTMVMMVQITANALMRTLFREPLPYTLEITQYWYMPVVAFLGFMAAQRRGQHIAADLIFQALPRGTKRAVLAALYLLAAVALAGMAYYGWHEAIKAWEIRKHAGISPLPAWPLYFLPSLAFGVMTVQFVAAAIGFIRHGVGLSIEEAELQSVDLEDGVPHTPQHEER</sequence>
<comment type="caution">
    <text evidence="11">The sequence shown here is derived from an EMBL/GenBank/DDBJ whole genome shotgun (WGS) entry which is preliminary data.</text>
</comment>
<evidence type="ECO:0000259" key="10">
    <source>
        <dbReference type="Pfam" id="PF04290"/>
    </source>
</evidence>
<feature type="domain" description="Tripartite ATP-independent periplasmic transporters DctQ component" evidence="10">
    <location>
        <begin position="7"/>
        <end position="138"/>
    </location>
</feature>
<evidence type="ECO:0000256" key="3">
    <source>
        <dbReference type="ARBA" id="ARBA00022475"/>
    </source>
</evidence>